<feature type="transmembrane region" description="Helical" evidence="1">
    <location>
        <begin position="45"/>
        <end position="65"/>
    </location>
</feature>
<protein>
    <submittedName>
        <fullName evidence="3">Uncharacterized protein LOC108565524</fullName>
    </submittedName>
</protein>
<dbReference type="RefSeq" id="XP_017780527.1">
    <property type="nucleotide sequence ID" value="XM_017925038.1"/>
</dbReference>
<keyword evidence="1" id="KW-0812">Transmembrane</keyword>
<feature type="transmembrane region" description="Helical" evidence="1">
    <location>
        <begin position="12"/>
        <end position="33"/>
    </location>
</feature>
<keyword evidence="1" id="KW-1133">Transmembrane helix</keyword>
<gene>
    <name evidence="3" type="primary">LOC108565524</name>
</gene>
<dbReference type="Proteomes" id="UP000695000">
    <property type="component" value="Unplaced"/>
</dbReference>
<organism evidence="2 3">
    <name type="scientific">Nicrophorus vespilloides</name>
    <name type="common">Boreal carrion beetle</name>
    <dbReference type="NCBI Taxonomy" id="110193"/>
    <lineage>
        <taxon>Eukaryota</taxon>
        <taxon>Metazoa</taxon>
        <taxon>Ecdysozoa</taxon>
        <taxon>Arthropoda</taxon>
        <taxon>Hexapoda</taxon>
        <taxon>Insecta</taxon>
        <taxon>Pterygota</taxon>
        <taxon>Neoptera</taxon>
        <taxon>Endopterygota</taxon>
        <taxon>Coleoptera</taxon>
        <taxon>Polyphaga</taxon>
        <taxon>Staphyliniformia</taxon>
        <taxon>Silphidae</taxon>
        <taxon>Nicrophorinae</taxon>
        <taxon>Nicrophorus</taxon>
    </lineage>
</organism>
<proteinExistence type="predicted"/>
<accession>A0ABM1N127</accession>
<evidence type="ECO:0000313" key="2">
    <source>
        <dbReference type="Proteomes" id="UP000695000"/>
    </source>
</evidence>
<keyword evidence="1" id="KW-0472">Membrane</keyword>
<dbReference type="GeneID" id="108565524"/>
<evidence type="ECO:0000256" key="1">
    <source>
        <dbReference type="SAM" id="Phobius"/>
    </source>
</evidence>
<reference evidence="3" key="1">
    <citation type="submission" date="2025-08" db="UniProtKB">
        <authorList>
            <consortium name="RefSeq"/>
        </authorList>
    </citation>
    <scope>IDENTIFICATION</scope>
    <source>
        <tissue evidence="3">Whole Larva</tissue>
    </source>
</reference>
<evidence type="ECO:0000313" key="3">
    <source>
        <dbReference type="RefSeq" id="XP_017780527.1"/>
    </source>
</evidence>
<keyword evidence="2" id="KW-1185">Reference proteome</keyword>
<sequence>MNENKEYTERRGSLMILSITILLIILIVVLGVTSQFMLEKTDANVILLCLIGMLIAVAVASFIFIEMQRRQAQRKRDVGASELVRQIYEQQKHQESIPELGNTDGSTATWALTKPWRYSQRSTLRV</sequence>
<name>A0ABM1N127_NICVS</name>